<comment type="subunit">
    <text evidence="8">Component of the Mediator complex.</text>
</comment>
<dbReference type="Gene3D" id="6.10.140.200">
    <property type="match status" value="1"/>
</dbReference>
<evidence type="ECO:0000256" key="2">
    <source>
        <dbReference type="ARBA" id="ARBA00009994"/>
    </source>
</evidence>
<feature type="coiled-coil region" evidence="9">
    <location>
        <begin position="167"/>
        <end position="208"/>
    </location>
</feature>
<dbReference type="Gene3D" id="6.10.140.1520">
    <property type="match status" value="1"/>
</dbReference>
<keyword evidence="4 8" id="KW-0805">Transcription regulation</keyword>
<dbReference type="GO" id="GO:0070847">
    <property type="term" value="C:core mediator complex"/>
    <property type="evidence" value="ECO:0007669"/>
    <property type="project" value="TreeGrafter"/>
</dbReference>
<dbReference type="GO" id="GO:0006357">
    <property type="term" value="P:regulation of transcription by RNA polymerase II"/>
    <property type="evidence" value="ECO:0007669"/>
    <property type="project" value="InterPro"/>
</dbReference>
<feature type="region of interest" description="Disordered" evidence="10">
    <location>
        <begin position="31"/>
        <end position="67"/>
    </location>
</feature>
<dbReference type="InterPro" id="IPR044888">
    <property type="entry name" value="Mediatior_Med7_sf"/>
</dbReference>
<dbReference type="GO" id="GO:0016592">
    <property type="term" value="C:mediator complex"/>
    <property type="evidence" value="ECO:0007669"/>
    <property type="project" value="InterPro"/>
</dbReference>
<evidence type="ECO:0000256" key="5">
    <source>
        <dbReference type="ARBA" id="ARBA00023159"/>
    </source>
</evidence>
<keyword evidence="7 8" id="KW-0539">Nucleus</keyword>
<dbReference type="InterPro" id="IPR037212">
    <property type="entry name" value="Med7/Med21-like"/>
</dbReference>
<gene>
    <name evidence="11" type="ORF">DASB73_040450</name>
</gene>
<keyword evidence="6 8" id="KW-0804">Transcription</keyword>
<evidence type="ECO:0000256" key="4">
    <source>
        <dbReference type="ARBA" id="ARBA00023015"/>
    </source>
</evidence>
<keyword evidence="5 8" id="KW-0010">Activator</keyword>
<dbReference type="PANTHER" id="PTHR21428:SF11">
    <property type="entry name" value="MEDIATOR OF RNA POLYMERASE II TRANSCRIPTION SUBUNIT 7"/>
    <property type="match status" value="1"/>
</dbReference>
<evidence type="ECO:0000256" key="6">
    <source>
        <dbReference type="ARBA" id="ARBA00023163"/>
    </source>
</evidence>
<evidence type="ECO:0000256" key="7">
    <source>
        <dbReference type="ARBA" id="ARBA00023242"/>
    </source>
</evidence>
<evidence type="ECO:0000313" key="12">
    <source>
        <dbReference type="Proteomes" id="UP001362899"/>
    </source>
</evidence>
<evidence type="ECO:0000256" key="10">
    <source>
        <dbReference type="SAM" id="MobiDB-lite"/>
    </source>
</evidence>
<comment type="subcellular location">
    <subcellularLocation>
        <location evidence="1 8">Nucleus</location>
    </subcellularLocation>
</comment>
<organism evidence="11 12">
    <name type="scientific">Starmerella bacillaris</name>
    <name type="common">Yeast</name>
    <name type="synonym">Candida zemplinina</name>
    <dbReference type="NCBI Taxonomy" id="1247836"/>
    <lineage>
        <taxon>Eukaryota</taxon>
        <taxon>Fungi</taxon>
        <taxon>Dikarya</taxon>
        <taxon>Ascomycota</taxon>
        <taxon>Saccharomycotina</taxon>
        <taxon>Dipodascomycetes</taxon>
        <taxon>Dipodascales</taxon>
        <taxon>Trichomonascaceae</taxon>
        <taxon>Starmerella</taxon>
    </lineage>
</organism>
<evidence type="ECO:0000256" key="9">
    <source>
        <dbReference type="SAM" id="Coils"/>
    </source>
</evidence>
<protein>
    <recommendedName>
        <fullName evidence="3 8">Mediator of RNA polymerase II transcription subunit 7</fullName>
    </recommendedName>
</protein>
<keyword evidence="9" id="KW-0175">Coiled coil</keyword>
<comment type="caution">
    <text evidence="11">The sequence shown here is derived from an EMBL/GenBank/DDBJ whole genome shotgun (WGS) entry which is preliminary data.</text>
</comment>
<evidence type="ECO:0000256" key="1">
    <source>
        <dbReference type="ARBA" id="ARBA00004123"/>
    </source>
</evidence>
<evidence type="ECO:0000256" key="3">
    <source>
        <dbReference type="ARBA" id="ARBA00020631"/>
    </source>
</evidence>
<sequence>MSGLASLFPPPPPYYKKYTLEAVKRIEELESEGIVPGSAIPSETAPDGSNKDADLAELLPPSPPNVEDRPTYRNFGSIWNVNNTLPSLEASGITQLYRLSSEQGDESSEEGGTLAEELKKLMRSALINFLSLVQTLASDPTQFPSRIEDLRTIFVNMHHLLNTYRPLQNREQLAQAMELEIQTIKSQTEQINNVVNQLTTELTEIEERINRPNSSIPPVPSDSWAKYDLEIN</sequence>
<dbReference type="PANTHER" id="PTHR21428">
    <property type="entry name" value="MEDIATOR OF RNA POLYMERASE II TRANSCRIPTION SUBUNIT 7"/>
    <property type="match status" value="1"/>
</dbReference>
<evidence type="ECO:0000256" key="8">
    <source>
        <dbReference type="RuleBase" id="RU364060"/>
    </source>
</evidence>
<dbReference type="AlphaFoldDB" id="A0AAV5RPP6"/>
<accession>A0AAV5RPP6</accession>
<name>A0AAV5RPP6_STABA</name>
<dbReference type="Pfam" id="PF05983">
    <property type="entry name" value="Med7"/>
    <property type="match status" value="1"/>
</dbReference>
<comment type="similarity">
    <text evidence="2 8">Belongs to the Mediator complex subunit 7 family.</text>
</comment>
<dbReference type="InterPro" id="IPR009244">
    <property type="entry name" value="Mediatior_Med7"/>
</dbReference>
<dbReference type="Proteomes" id="UP001362899">
    <property type="component" value="Unassembled WGS sequence"/>
</dbReference>
<proteinExistence type="inferred from homology"/>
<keyword evidence="12" id="KW-1185">Reference proteome</keyword>
<dbReference type="EMBL" id="BTGC01000008">
    <property type="protein sequence ID" value="GMM53082.1"/>
    <property type="molecule type" value="Genomic_DNA"/>
</dbReference>
<reference evidence="11 12" key="1">
    <citation type="journal article" date="2023" name="Elife">
        <title>Identification of key yeast species and microbe-microbe interactions impacting larval growth of Drosophila in the wild.</title>
        <authorList>
            <person name="Mure A."/>
            <person name="Sugiura Y."/>
            <person name="Maeda R."/>
            <person name="Honda K."/>
            <person name="Sakurai N."/>
            <person name="Takahashi Y."/>
            <person name="Watada M."/>
            <person name="Katoh T."/>
            <person name="Gotoh A."/>
            <person name="Gotoh Y."/>
            <person name="Taniguchi I."/>
            <person name="Nakamura K."/>
            <person name="Hayashi T."/>
            <person name="Katayama T."/>
            <person name="Uemura T."/>
            <person name="Hattori Y."/>
        </authorList>
    </citation>
    <scope>NUCLEOTIDE SEQUENCE [LARGE SCALE GENOMIC DNA]</scope>
    <source>
        <strain evidence="11 12">SB-73</strain>
    </source>
</reference>
<evidence type="ECO:0000313" key="11">
    <source>
        <dbReference type="EMBL" id="GMM53082.1"/>
    </source>
</evidence>
<dbReference type="SUPFAM" id="SSF140718">
    <property type="entry name" value="Mediator hinge subcomplex-like"/>
    <property type="match status" value="1"/>
</dbReference>
<dbReference type="GO" id="GO:0003712">
    <property type="term" value="F:transcription coregulator activity"/>
    <property type="evidence" value="ECO:0007669"/>
    <property type="project" value="InterPro"/>
</dbReference>
<comment type="function">
    <text evidence="8">Component of the Mediator complex, a coactivator involved in the regulated transcription of nearly all RNA polymerase II-dependent genes. Mediator functions as a bridge to convey information from gene-specific regulatory proteins to the basal RNA polymerase II transcription machinery.</text>
</comment>